<dbReference type="InterPro" id="IPR054612">
    <property type="entry name" value="Phage_capsid-like_C"/>
</dbReference>
<dbReference type="Pfam" id="PF05065">
    <property type="entry name" value="Phage_capsid"/>
    <property type="match status" value="1"/>
</dbReference>
<evidence type="ECO:0000259" key="2">
    <source>
        <dbReference type="Pfam" id="PF05065"/>
    </source>
</evidence>
<feature type="domain" description="Phage capsid-like C-terminal" evidence="2">
    <location>
        <begin position="130"/>
        <end position="415"/>
    </location>
</feature>
<name>A0A916XUL1_9HYPH</name>
<dbReference type="SUPFAM" id="SSF56563">
    <property type="entry name" value="Major capsid protein gp5"/>
    <property type="match status" value="1"/>
</dbReference>
<protein>
    <submittedName>
        <fullName evidence="3">Phage capsid protein</fullName>
    </submittedName>
</protein>
<dbReference type="EMBL" id="BMJJ01000003">
    <property type="protein sequence ID" value="GGD12407.1"/>
    <property type="molecule type" value="Genomic_DNA"/>
</dbReference>
<dbReference type="InterPro" id="IPR024455">
    <property type="entry name" value="Phage_capsid"/>
</dbReference>
<organism evidence="3 4">
    <name type="scientific">Aureimonas glaciei</name>
    <dbReference type="NCBI Taxonomy" id="1776957"/>
    <lineage>
        <taxon>Bacteria</taxon>
        <taxon>Pseudomonadati</taxon>
        <taxon>Pseudomonadota</taxon>
        <taxon>Alphaproteobacteria</taxon>
        <taxon>Hyphomicrobiales</taxon>
        <taxon>Aurantimonadaceae</taxon>
        <taxon>Aureimonas</taxon>
    </lineage>
</organism>
<evidence type="ECO:0000313" key="3">
    <source>
        <dbReference type="EMBL" id="GGD12407.1"/>
    </source>
</evidence>
<dbReference type="RefSeq" id="WP_188849896.1">
    <property type="nucleotide sequence ID" value="NZ_BMJJ01000003.1"/>
</dbReference>
<comment type="subcellular location">
    <subcellularLocation>
        <location evidence="1">Virion</location>
    </subcellularLocation>
</comment>
<evidence type="ECO:0000256" key="1">
    <source>
        <dbReference type="ARBA" id="ARBA00004328"/>
    </source>
</evidence>
<evidence type="ECO:0000313" key="4">
    <source>
        <dbReference type="Proteomes" id="UP000613160"/>
    </source>
</evidence>
<accession>A0A916XUL1</accession>
<gene>
    <name evidence="3" type="primary">gp36</name>
    <name evidence="3" type="ORF">GCM10011335_14140</name>
</gene>
<dbReference type="Gene3D" id="3.30.2320.10">
    <property type="entry name" value="hypothetical protein PF0899 domain"/>
    <property type="match status" value="1"/>
</dbReference>
<sequence length="417" mass="44923">MPEITLSAPETRAQTGAESGEIAAAFGEFMQAFEGFRGANDQRLAEIEKRMTADVVTEEKVDRIGRALDEQEKRLERLVLKELRPRLSGGGDVFVSEHRQAFDAYVRGGDENKLRRLEEKAMSGLTGADGGFLVPEETETEIGRRLAAISPIRSIASVRTVSSAVLKKPFAITGAQTGWVAETAARPGTTAPQLAELSFPTMELYAMPAATSALLDDAAVDIDRWIGDEVEQAFAAQESTAFVTGDGVAKPKGFMTYPVSAESAWSWGTVGTVATGADGGFLPGTGTDALIDLVYALKAGYRQNASFVMNRRTQAAVRKLKDADGNYLWQPPASAGARATLMGFETVEAEDMPDIAADAPAIAFGDFKRFYLIVDRQGVRVLRDPYSAKPYVLFYTTKRVGGGVQDFDAAKFLVFAG</sequence>
<proteinExistence type="predicted"/>
<comment type="caution">
    <text evidence="3">The sequence shown here is derived from an EMBL/GenBank/DDBJ whole genome shotgun (WGS) entry which is preliminary data.</text>
</comment>
<keyword evidence="4" id="KW-1185">Reference proteome</keyword>
<dbReference type="NCBIfam" id="TIGR01554">
    <property type="entry name" value="major_cap_HK97"/>
    <property type="match status" value="1"/>
</dbReference>
<reference evidence="3" key="2">
    <citation type="submission" date="2020-09" db="EMBL/GenBank/DDBJ databases">
        <authorList>
            <person name="Sun Q."/>
            <person name="Zhou Y."/>
        </authorList>
    </citation>
    <scope>NUCLEOTIDE SEQUENCE</scope>
    <source>
        <strain evidence="3">CGMCC 1.15493</strain>
    </source>
</reference>
<dbReference type="AlphaFoldDB" id="A0A916XUL1"/>
<dbReference type="Proteomes" id="UP000613160">
    <property type="component" value="Unassembled WGS sequence"/>
</dbReference>
<dbReference type="Gene3D" id="3.30.2400.10">
    <property type="entry name" value="Major capsid protein gp5"/>
    <property type="match status" value="1"/>
</dbReference>
<reference evidence="3" key="1">
    <citation type="journal article" date="2014" name="Int. J. Syst. Evol. Microbiol.">
        <title>Complete genome sequence of Corynebacterium casei LMG S-19264T (=DSM 44701T), isolated from a smear-ripened cheese.</title>
        <authorList>
            <consortium name="US DOE Joint Genome Institute (JGI-PGF)"/>
            <person name="Walter F."/>
            <person name="Albersmeier A."/>
            <person name="Kalinowski J."/>
            <person name="Ruckert C."/>
        </authorList>
    </citation>
    <scope>NUCLEOTIDE SEQUENCE</scope>
    <source>
        <strain evidence="3">CGMCC 1.15493</strain>
    </source>
</reference>